<protein>
    <submittedName>
        <fullName evidence="2">Uncharacterized protein</fullName>
    </submittedName>
</protein>
<proteinExistence type="predicted"/>
<evidence type="ECO:0000313" key="2">
    <source>
        <dbReference type="EMBL" id="GMM54059.1"/>
    </source>
</evidence>
<organism evidence="2 3">
    <name type="scientific">Maudiozyma humilis</name>
    <name type="common">Sour dough yeast</name>
    <name type="synonym">Kazachstania humilis</name>
    <dbReference type="NCBI Taxonomy" id="51915"/>
    <lineage>
        <taxon>Eukaryota</taxon>
        <taxon>Fungi</taxon>
        <taxon>Dikarya</taxon>
        <taxon>Ascomycota</taxon>
        <taxon>Saccharomycotina</taxon>
        <taxon>Saccharomycetes</taxon>
        <taxon>Saccharomycetales</taxon>
        <taxon>Saccharomycetaceae</taxon>
        <taxon>Maudiozyma</taxon>
    </lineage>
</organism>
<name>A0AAV5RR30_MAUHU</name>
<gene>
    <name evidence="2" type="ORF">DAKH74_006750</name>
</gene>
<feature type="region of interest" description="Disordered" evidence="1">
    <location>
        <begin position="286"/>
        <end position="326"/>
    </location>
</feature>
<evidence type="ECO:0000256" key="1">
    <source>
        <dbReference type="SAM" id="MobiDB-lite"/>
    </source>
</evidence>
<feature type="region of interest" description="Disordered" evidence="1">
    <location>
        <begin position="164"/>
        <end position="196"/>
    </location>
</feature>
<feature type="compositionally biased region" description="Polar residues" evidence="1">
    <location>
        <begin position="288"/>
        <end position="298"/>
    </location>
</feature>
<dbReference type="Proteomes" id="UP001377567">
    <property type="component" value="Unassembled WGS sequence"/>
</dbReference>
<feature type="compositionally biased region" description="Polar residues" evidence="1">
    <location>
        <begin position="1"/>
        <end position="18"/>
    </location>
</feature>
<comment type="caution">
    <text evidence="2">The sequence shown here is derived from an EMBL/GenBank/DDBJ whole genome shotgun (WGS) entry which is preliminary data.</text>
</comment>
<dbReference type="AlphaFoldDB" id="A0AAV5RR30"/>
<keyword evidence="3" id="KW-1185">Reference proteome</keyword>
<feature type="compositionally biased region" description="Basic residues" evidence="1">
    <location>
        <begin position="185"/>
        <end position="194"/>
    </location>
</feature>
<sequence length="366" mass="42171">MDHSSNIYTHYSSDSDPSNVRRVTATDISITEVDEPCELHDKYHCKQCIEEAEKKFNKVLKRSISSNAVGNTPRRRSMMNLHRTLSQTSCYSTGSTEQRYYQEDIIDDSLYARNDSLNKERNNMVWDNLSSEAKDIIVKRLLSRQQSSSRNSLAYEDLTSEFESSWNAAPPRGRKHVKVTGTQHKQNRSGRSRKSRDLSNIVGEVYNDLLLNNLIDESGLMDINQERYKTSSANLPHSKQITQNRRNNGTFERESLEIALGNYQLDKKIQELNGLLTKLEHYSPLPTPVSTDTQNSAVHPSHKENDEIHRSNQHNKRSIKCHEDSDSPNILSRIAMKSKLFMTKLKYKSKKKKAAFNLYRVPHPQL</sequence>
<accession>A0AAV5RR30</accession>
<reference evidence="2 3" key="1">
    <citation type="journal article" date="2023" name="Elife">
        <title>Identification of key yeast species and microbe-microbe interactions impacting larval growth of Drosophila in the wild.</title>
        <authorList>
            <person name="Mure A."/>
            <person name="Sugiura Y."/>
            <person name="Maeda R."/>
            <person name="Honda K."/>
            <person name="Sakurai N."/>
            <person name="Takahashi Y."/>
            <person name="Watada M."/>
            <person name="Katoh T."/>
            <person name="Gotoh A."/>
            <person name="Gotoh Y."/>
            <person name="Taniguchi I."/>
            <person name="Nakamura K."/>
            <person name="Hayashi T."/>
            <person name="Katayama T."/>
            <person name="Uemura T."/>
            <person name="Hattori Y."/>
        </authorList>
    </citation>
    <scope>NUCLEOTIDE SEQUENCE [LARGE SCALE GENOMIC DNA]</scope>
    <source>
        <strain evidence="2 3">KH-74</strain>
    </source>
</reference>
<feature type="compositionally biased region" description="Basic and acidic residues" evidence="1">
    <location>
        <begin position="301"/>
        <end position="310"/>
    </location>
</feature>
<dbReference type="EMBL" id="BTGD01000001">
    <property type="protein sequence ID" value="GMM54059.1"/>
    <property type="molecule type" value="Genomic_DNA"/>
</dbReference>
<feature type="region of interest" description="Disordered" evidence="1">
    <location>
        <begin position="1"/>
        <end position="20"/>
    </location>
</feature>
<evidence type="ECO:0000313" key="3">
    <source>
        <dbReference type="Proteomes" id="UP001377567"/>
    </source>
</evidence>